<comment type="caution">
    <text evidence="9">The sequence shown here is derived from an EMBL/GenBank/DDBJ whole genome shotgun (WGS) entry which is preliminary data.</text>
</comment>
<dbReference type="AlphaFoldDB" id="A0AA89BTH4"/>
<organism evidence="9 10">
    <name type="scientific">Pinctada imbricata</name>
    <name type="common">Atlantic pearl-oyster</name>
    <name type="synonym">Pinctada martensii</name>
    <dbReference type="NCBI Taxonomy" id="66713"/>
    <lineage>
        <taxon>Eukaryota</taxon>
        <taxon>Metazoa</taxon>
        <taxon>Spiralia</taxon>
        <taxon>Lophotrochozoa</taxon>
        <taxon>Mollusca</taxon>
        <taxon>Bivalvia</taxon>
        <taxon>Autobranchia</taxon>
        <taxon>Pteriomorphia</taxon>
        <taxon>Pterioida</taxon>
        <taxon>Pterioidea</taxon>
        <taxon>Pteriidae</taxon>
        <taxon>Pinctada</taxon>
    </lineage>
</organism>
<dbReference type="PANTHER" id="PTHR45951:SF7">
    <property type="entry name" value="SSD DOMAIN-CONTAINING PROTEIN"/>
    <property type="match status" value="1"/>
</dbReference>
<evidence type="ECO:0000259" key="8">
    <source>
        <dbReference type="PROSITE" id="PS50156"/>
    </source>
</evidence>
<evidence type="ECO:0000256" key="2">
    <source>
        <dbReference type="ARBA" id="ARBA00022692"/>
    </source>
</evidence>
<dbReference type="InterPro" id="IPR053958">
    <property type="entry name" value="HMGCR/SNAP/NPC1-like_SSD"/>
</dbReference>
<keyword evidence="3 7" id="KW-1133">Transmembrane helix</keyword>
<evidence type="ECO:0000256" key="4">
    <source>
        <dbReference type="ARBA" id="ARBA00023136"/>
    </source>
</evidence>
<keyword evidence="2 7" id="KW-0812">Transmembrane</keyword>
<evidence type="ECO:0000256" key="7">
    <source>
        <dbReference type="SAM" id="Phobius"/>
    </source>
</evidence>
<comment type="similarity">
    <text evidence="6">Belongs to the dispatched family.</text>
</comment>
<proteinExistence type="inferred from homology"/>
<dbReference type="PROSITE" id="PS50156">
    <property type="entry name" value="SSD"/>
    <property type="match status" value="1"/>
</dbReference>
<dbReference type="GO" id="GO:0022857">
    <property type="term" value="F:transmembrane transporter activity"/>
    <property type="evidence" value="ECO:0007669"/>
    <property type="project" value="TreeGrafter"/>
</dbReference>
<feature type="transmembrane region" description="Helical" evidence="7">
    <location>
        <begin position="195"/>
        <end position="214"/>
    </location>
</feature>
<evidence type="ECO:0000256" key="1">
    <source>
        <dbReference type="ARBA" id="ARBA00004141"/>
    </source>
</evidence>
<dbReference type="PANTHER" id="PTHR45951">
    <property type="entry name" value="PROTEIN DISPATCHED-RELATED"/>
    <property type="match status" value="1"/>
</dbReference>
<keyword evidence="4 7" id="KW-0472">Membrane</keyword>
<dbReference type="GO" id="GO:0016020">
    <property type="term" value="C:membrane"/>
    <property type="evidence" value="ECO:0007669"/>
    <property type="project" value="UniProtKB-SubCell"/>
</dbReference>
<evidence type="ECO:0000256" key="6">
    <source>
        <dbReference type="ARBA" id="ARBA00038046"/>
    </source>
</evidence>
<keyword evidence="5" id="KW-0325">Glycoprotein</keyword>
<accession>A0AA89BTH4</accession>
<feature type="transmembrane region" description="Helical" evidence="7">
    <location>
        <begin position="300"/>
        <end position="319"/>
    </location>
</feature>
<evidence type="ECO:0000313" key="10">
    <source>
        <dbReference type="Proteomes" id="UP001186944"/>
    </source>
</evidence>
<feature type="transmembrane region" description="Helical" evidence="7">
    <location>
        <begin position="398"/>
        <end position="416"/>
    </location>
</feature>
<dbReference type="InterPro" id="IPR000731">
    <property type="entry name" value="SSD"/>
</dbReference>
<evidence type="ECO:0000313" key="9">
    <source>
        <dbReference type="EMBL" id="KAK3093880.1"/>
    </source>
</evidence>
<comment type="subcellular location">
    <subcellularLocation>
        <location evidence="1">Membrane</location>
        <topology evidence="1">Multi-pass membrane protein</topology>
    </subcellularLocation>
</comment>
<gene>
    <name evidence="9" type="ORF">FSP39_021384</name>
</gene>
<name>A0AA89BTH4_PINIB</name>
<evidence type="ECO:0000256" key="5">
    <source>
        <dbReference type="ARBA" id="ARBA00023180"/>
    </source>
</evidence>
<dbReference type="SUPFAM" id="SSF82866">
    <property type="entry name" value="Multidrug efflux transporter AcrB transmembrane domain"/>
    <property type="match status" value="1"/>
</dbReference>
<dbReference type="InterPro" id="IPR052081">
    <property type="entry name" value="Dispatched_Hh_regulator"/>
</dbReference>
<dbReference type="EMBL" id="VSWD01000009">
    <property type="protein sequence ID" value="KAK3093880.1"/>
    <property type="molecule type" value="Genomic_DNA"/>
</dbReference>
<evidence type="ECO:0000256" key="3">
    <source>
        <dbReference type="ARBA" id="ARBA00022989"/>
    </source>
</evidence>
<dbReference type="Pfam" id="PF12349">
    <property type="entry name" value="Sterol-sensing"/>
    <property type="match status" value="1"/>
</dbReference>
<keyword evidence="10" id="KW-1185">Reference proteome</keyword>
<dbReference type="Gene3D" id="1.20.1640.10">
    <property type="entry name" value="Multidrug efflux transporter AcrB transmembrane domain"/>
    <property type="match status" value="1"/>
</dbReference>
<feature type="domain" description="SSD" evidence="8">
    <location>
        <begin position="194"/>
        <end position="325"/>
    </location>
</feature>
<sequence>MESVSGNIFSERNLKVMNDIEMRVQTLSGYNDICLTLFNGQCDKPWSVLRLFDASYVEADSSFNASSYQNGSEIICKGFQNSATSNFVKLFLETNYNPCIPSSLATTTRIFFHFGLSSAENLKSKRTYFQTNYLKPLVNHIANIELLNRINIYYYSLELFIHDASSQAVADLWWGAGSFTFIFLIMWLQTASLWITFMGLYSIITSFLLTNFIYRYCFGYIYFGFFHIAAMFIIIGIGADDVFVFYDTWRLTGNKNFPSKAHRLSEFYKIAAKTTFITSLTTTLAFLATSFSPLLAVKTFGLFSAILVAVNYMFDLLYFPTAVMLYSEIIKPFADDKLLKCYCLIKTIHFRIRGGHVDQTKIAQRESMTNKNFEDRNKVVLFFKNKFYRLMTTRTCKISVPLFFSALSVFFIYWATQLETSTGSVSNKIIYIHYDTWADQNASFFKVS</sequence>
<protein>
    <recommendedName>
        <fullName evidence="8">SSD domain-containing protein</fullName>
    </recommendedName>
</protein>
<feature type="transmembrane region" description="Helical" evidence="7">
    <location>
        <begin position="220"/>
        <end position="246"/>
    </location>
</feature>
<reference evidence="9" key="1">
    <citation type="submission" date="2019-08" db="EMBL/GenBank/DDBJ databases">
        <title>The improved chromosome-level genome for the pearl oyster Pinctada fucata martensii using PacBio sequencing and Hi-C.</title>
        <authorList>
            <person name="Zheng Z."/>
        </authorList>
    </citation>
    <scope>NUCLEOTIDE SEQUENCE</scope>
    <source>
        <strain evidence="9">ZZ-2019</strain>
        <tissue evidence="9">Adductor muscle</tissue>
    </source>
</reference>
<dbReference type="Proteomes" id="UP001186944">
    <property type="component" value="Unassembled WGS sequence"/>
</dbReference>